<dbReference type="PANTHER" id="PTHR43395:SF1">
    <property type="entry name" value="CHEMOTAXIS PROTEIN CHEA"/>
    <property type="match status" value="1"/>
</dbReference>
<feature type="domain" description="CheW-like" evidence="11">
    <location>
        <begin position="888"/>
        <end position="1036"/>
    </location>
</feature>
<reference evidence="13" key="1">
    <citation type="submission" date="2021-05" db="EMBL/GenBank/DDBJ databases">
        <authorList>
            <person name="Pietrasiak N."/>
            <person name="Ward R."/>
            <person name="Stajich J.E."/>
            <person name="Kurbessoian T."/>
        </authorList>
    </citation>
    <scope>NUCLEOTIDE SEQUENCE</scope>
    <source>
        <strain evidence="13">GSE-TBD4-15B</strain>
    </source>
</reference>
<dbReference type="GO" id="GO:0006935">
    <property type="term" value="P:chemotaxis"/>
    <property type="evidence" value="ECO:0007669"/>
    <property type="project" value="InterPro"/>
</dbReference>
<dbReference type="SUPFAM" id="SSF50341">
    <property type="entry name" value="CheW-like"/>
    <property type="match status" value="1"/>
</dbReference>
<dbReference type="PANTHER" id="PTHR43395">
    <property type="entry name" value="SENSOR HISTIDINE KINASE CHEA"/>
    <property type="match status" value="1"/>
</dbReference>
<dbReference type="InterPro" id="IPR002545">
    <property type="entry name" value="CheW-lke_dom"/>
</dbReference>
<reference evidence="13" key="2">
    <citation type="journal article" date="2022" name="Microbiol. Resour. Announc.">
        <title>Metagenome Sequencing to Explore Phylogenomics of Terrestrial Cyanobacteria.</title>
        <authorList>
            <person name="Ward R.D."/>
            <person name="Stajich J.E."/>
            <person name="Johansen J.R."/>
            <person name="Huntemann M."/>
            <person name="Clum A."/>
            <person name="Foster B."/>
            <person name="Foster B."/>
            <person name="Roux S."/>
            <person name="Palaniappan K."/>
            <person name="Varghese N."/>
            <person name="Mukherjee S."/>
            <person name="Reddy T.B.K."/>
            <person name="Daum C."/>
            <person name="Copeland A."/>
            <person name="Chen I.A."/>
            <person name="Ivanova N.N."/>
            <person name="Kyrpides N.C."/>
            <person name="Shapiro N."/>
            <person name="Eloe-Fadrosh E.A."/>
            <person name="Pietrasiak N."/>
        </authorList>
    </citation>
    <scope>NUCLEOTIDE SEQUENCE</scope>
    <source>
        <strain evidence="13">GSE-TBD4-15B</strain>
    </source>
</reference>
<dbReference type="InterPro" id="IPR004358">
    <property type="entry name" value="Sig_transdc_His_kin-like_C"/>
</dbReference>
<dbReference type="EC" id="2.7.13.3" evidence="2"/>
<dbReference type="InterPro" id="IPR008207">
    <property type="entry name" value="Sig_transdc_His_kin_Hpt_dom"/>
</dbReference>
<dbReference type="Pfam" id="PF01584">
    <property type="entry name" value="CheW"/>
    <property type="match status" value="1"/>
</dbReference>
<dbReference type="Gene3D" id="3.40.50.2300">
    <property type="match status" value="1"/>
</dbReference>
<evidence type="ECO:0000256" key="7">
    <source>
        <dbReference type="PROSITE-ProRule" id="PRU00110"/>
    </source>
</evidence>
<dbReference type="Gene3D" id="1.20.120.160">
    <property type="entry name" value="HPT domain"/>
    <property type="match status" value="1"/>
</dbReference>
<keyword evidence="5 13" id="KW-0418">Kinase</keyword>
<protein>
    <recommendedName>
        <fullName evidence="2">histidine kinase</fullName>
        <ecNumber evidence="2">2.7.13.3</ecNumber>
    </recommendedName>
</protein>
<dbReference type="GO" id="GO:0000155">
    <property type="term" value="F:phosphorelay sensor kinase activity"/>
    <property type="evidence" value="ECO:0007669"/>
    <property type="project" value="InterPro"/>
</dbReference>
<proteinExistence type="predicted"/>
<dbReference type="InterPro" id="IPR003594">
    <property type="entry name" value="HATPase_dom"/>
</dbReference>
<dbReference type="SUPFAM" id="SSF52172">
    <property type="entry name" value="CheY-like"/>
    <property type="match status" value="1"/>
</dbReference>
<accession>A0A951U7V9</accession>
<evidence type="ECO:0000313" key="14">
    <source>
        <dbReference type="Proteomes" id="UP000707356"/>
    </source>
</evidence>
<dbReference type="SMART" id="SM00073">
    <property type="entry name" value="HPT"/>
    <property type="match status" value="1"/>
</dbReference>
<dbReference type="Gene3D" id="1.10.287.560">
    <property type="entry name" value="Histidine kinase CheA-like, homodimeric domain"/>
    <property type="match status" value="1"/>
</dbReference>
<dbReference type="InterPro" id="IPR037006">
    <property type="entry name" value="CheA-like_homodim_sf"/>
</dbReference>
<feature type="modified residue" description="Phosphohistidine" evidence="7">
    <location>
        <position position="49"/>
    </location>
</feature>
<dbReference type="EMBL" id="JAHHHV010000081">
    <property type="protein sequence ID" value="MBW4467882.1"/>
    <property type="molecule type" value="Genomic_DNA"/>
</dbReference>
<dbReference type="Pfam" id="PF00072">
    <property type="entry name" value="Response_reg"/>
    <property type="match status" value="1"/>
</dbReference>
<keyword evidence="6" id="KW-0902">Two-component regulatory system</keyword>
<dbReference type="PROSITE" id="PS50109">
    <property type="entry name" value="HIS_KIN"/>
    <property type="match status" value="1"/>
</dbReference>
<dbReference type="SUPFAM" id="SSF47226">
    <property type="entry name" value="Histidine-containing phosphotransfer domain, HPT domain"/>
    <property type="match status" value="1"/>
</dbReference>
<evidence type="ECO:0000256" key="8">
    <source>
        <dbReference type="PROSITE-ProRule" id="PRU00169"/>
    </source>
</evidence>
<evidence type="ECO:0000259" key="10">
    <source>
        <dbReference type="PROSITE" id="PS50110"/>
    </source>
</evidence>
<dbReference type="InterPro" id="IPR005467">
    <property type="entry name" value="His_kinase_dom"/>
</dbReference>
<dbReference type="FunFam" id="3.30.565.10:FF:000016">
    <property type="entry name" value="Chemotaxis protein CheA, putative"/>
    <property type="match status" value="1"/>
</dbReference>
<dbReference type="SMART" id="SM00387">
    <property type="entry name" value="HATPase_c"/>
    <property type="match status" value="1"/>
</dbReference>
<dbReference type="SMART" id="SM00260">
    <property type="entry name" value="CheW"/>
    <property type="match status" value="1"/>
</dbReference>
<evidence type="ECO:0000259" key="9">
    <source>
        <dbReference type="PROSITE" id="PS50109"/>
    </source>
</evidence>
<dbReference type="Gene3D" id="3.30.565.10">
    <property type="entry name" value="Histidine kinase-like ATPase, C-terminal domain"/>
    <property type="match status" value="1"/>
</dbReference>
<dbReference type="PRINTS" id="PR00344">
    <property type="entry name" value="BCTRLSENSOR"/>
</dbReference>
<evidence type="ECO:0000259" key="12">
    <source>
        <dbReference type="PROSITE" id="PS50894"/>
    </source>
</evidence>
<dbReference type="CDD" id="cd16916">
    <property type="entry name" value="HATPase_CheA-like"/>
    <property type="match status" value="1"/>
</dbReference>
<keyword evidence="4" id="KW-0808">Transferase</keyword>
<dbReference type="SMART" id="SM00448">
    <property type="entry name" value="REC"/>
    <property type="match status" value="1"/>
</dbReference>
<dbReference type="InterPro" id="IPR036890">
    <property type="entry name" value="HATPase_C_sf"/>
</dbReference>
<dbReference type="PROSITE" id="PS50110">
    <property type="entry name" value="RESPONSE_REGULATORY"/>
    <property type="match status" value="1"/>
</dbReference>
<dbReference type="InterPro" id="IPR004105">
    <property type="entry name" value="CheA-like_dim"/>
</dbReference>
<dbReference type="InterPro" id="IPR011006">
    <property type="entry name" value="CheY-like_superfamily"/>
</dbReference>
<evidence type="ECO:0000256" key="2">
    <source>
        <dbReference type="ARBA" id="ARBA00012438"/>
    </source>
</evidence>
<comment type="catalytic activity">
    <reaction evidence="1">
        <text>ATP + protein L-histidine = ADP + protein N-phospho-L-histidine.</text>
        <dbReference type="EC" id="2.7.13.3"/>
    </reaction>
</comment>
<dbReference type="SUPFAM" id="SSF47384">
    <property type="entry name" value="Homodimeric domain of signal transducing histidine kinase"/>
    <property type="match status" value="1"/>
</dbReference>
<dbReference type="SUPFAM" id="SSF55874">
    <property type="entry name" value="ATPase domain of HSP90 chaperone/DNA topoisomerase II/histidine kinase"/>
    <property type="match status" value="1"/>
</dbReference>
<evidence type="ECO:0000256" key="6">
    <source>
        <dbReference type="ARBA" id="ARBA00023012"/>
    </source>
</evidence>
<name>A0A951U7V9_9CYAN</name>
<dbReference type="CDD" id="cd00088">
    <property type="entry name" value="HPT"/>
    <property type="match status" value="1"/>
</dbReference>
<evidence type="ECO:0000256" key="3">
    <source>
        <dbReference type="ARBA" id="ARBA00022553"/>
    </source>
</evidence>
<dbReference type="Gene3D" id="2.30.30.40">
    <property type="entry name" value="SH3 Domains"/>
    <property type="match status" value="1"/>
</dbReference>
<keyword evidence="3 8" id="KW-0597">Phosphoprotein</keyword>
<feature type="domain" description="HPt" evidence="12">
    <location>
        <begin position="3"/>
        <end position="110"/>
    </location>
</feature>
<dbReference type="SMART" id="SM01231">
    <property type="entry name" value="H-kinase_dim"/>
    <property type="match status" value="1"/>
</dbReference>
<dbReference type="GO" id="GO:0005737">
    <property type="term" value="C:cytoplasm"/>
    <property type="evidence" value="ECO:0007669"/>
    <property type="project" value="InterPro"/>
</dbReference>
<comment type="caution">
    <text evidence="13">The sequence shown here is derived from an EMBL/GenBank/DDBJ whole genome shotgun (WGS) entry which is preliminary data.</text>
</comment>
<dbReference type="Proteomes" id="UP000707356">
    <property type="component" value="Unassembled WGS sequence"/>
</dbReference>
<feature type="domain" description="Histidine kinase" evidence="9">
    <location>
        <begin position="648"/>
        <end position="886"/>
    </location>
</feature>
<evidence type="ECO:0000313" key="13">
    <source>
        <dbReference type="EMBL" id="MBW4467882.1"/>
    </source>
</evidence>
<feature type="modified residue" description="4-aspartylphosphate" evidence="8">
    <location>
        <position position="1110"/>
    </location>
</feature>
<evidence type="ECO:0000256" key="1">
    <source>
        <dbReference type="ARBA" id="ARBA00000085"/>
    </source>
</evidence>
<dbReference type="Pfam" id="PF01627">
    <property type="entry name" value="Hpt"/>
    <property type="match status" value="1"/>
</dbReference>
<dbReference type="InterPro" id="IPR036061">
    <property type="entry name" value="CheW-like_dom_sf"/>
</dbReference>
<dbReference type="PROSITE" id="PS50894">
    <property type="entry name" value="HPT"/>
    <property type="match status" value="1"/>
</dbReference>
<dbReference type="Pfam" id="PF02518">
    <property type="entry name" value="HATPase_c"/>
    <property type="match status" value="1"/>
</dbReference>
<organism evidence="13 14">
    <name type="scientific">Pegethrix bostrychoides GSE-TBD4-15B</name>
    <dbReference type="NCBI Taxonomy" id="2839662"/>
    <lineage>
        <taxon>Bacteria</taxon>
        <taxon>Bacillati</taxon>
        <taxon>Cyanobacteriota</taxon>
        <taxon>Cyanophyceae</taxon>
        <taxon>Oculatellales</taxon>
        <taxon>Oculatellaceae</taxon>
        <taxon>Pegethrix</taxon>
    </lineage>
</organism>
<evidence type="ECO:0000256" key="4">
    <source>
        <dbReference type="ARBA" id="ARBA00022679"/>
    </source>
</evidence>
<dbReference type="AlphaFoldDB" id="A0A951U7V9"/>
<dbReference type="InterPro" id="IPR036097">
    <property type="entry name" value="HisK_dim/P_sf"/>
</dbReference>
<dbReference type="PROSITE" id="PS50851">
    <property type="entry name" value="CHEW"/>
    <property type="match status" value="1"/>
</dbReference>
<evidence type="ECO:0000256" key="5">
    <source>
        <dbReference type="ARBA" id="ARBA00022777"/>
    </source>
</evidence>
<dbReference type="InterPro" id="IPR001789">
    <property type="entry name" value="Sig_transdc_resp-reg_receiver"/>
</dbReference>
<feature type="domain" description="Response regulatory" evidence="10">
    <location>
        <begin position="1060"/>
        <end position="1177"/>
    </location>
</feature>
<dbReference type="InterPro" id="IPR036641">
    <property type="entry name" value="HPT_dom_sf"/>
</dbReference>
<sequence>MLNPEIRDQAYQFFAEEVPELLEAIETGLLSLREERSTAKVHEVMRAAHSIKGGAASVELEVIKVIAHRLESIFKALYDETIEIDAALESELLQAYDCLRLPMMEQLETGSIDVEQALTAAEPVFAVLEEKLSEALLQADNYIPTSSDLGIDMVASIFEIDVAQGIDRLTAVCDQPDAYPIAAELQAQAEVFIGLGELLNLPGFEQIAHTALMALQVQPDQELQILRLALADFVVGREAVMQGDRTRGGSPSAALLALTEAPSSVNLTHAELSKAGDSLEDMFSDTDLNADLDLDLDTEVNSDLNADLLFDEAPNFLDLLGSPEGSSNLEAEALPEIAAADAVDAELSDELELAESVELEARGAFDLEPESLEDMFGGAEWEELDETELAIAAPEATDAIPKPRPEPVAAEPLSDVVDIFGATEDLFGSLDAAEFDSPELIAETMTGEVADEVTGKFTGEVAEEVAESFDSPDLLETLNLVTAEPTSVESAIQSAEALFEQLPSLADQPEEVAAQPQTAEESADWKQYLRPSQSAAPAAPTNLSVRVDLHRLERMNNLVGELAINRNSLSLQNEQMQGSVRDLVGRFEQFQSMIGRLQDLSDRMLVTPTSRSANRMAMAGSAASHQASNQVSGITAAFDSLEMDRYSLLHYELQDIFEQVMQIEEALGDVGLFAGQSNQTLNEQRQKMTQLQNELMWARMLPLGNVLNRFPRVLRDLSTKYSKSVGLKLSGAGVLVDKMVLEKLYDPLLHLLRNGFDHGIEMPDARQKQGKPTQGTIEIRAFHRGNQTLIEVSDDGKGLDLQRIGRRAVELGWLSAEELETAKPAQLLEYIFEPGFSTAAQVSELSGRGVGLDVVRSQLRSLKGSVTASSSPGRGTTFTLRIPLTLTVAKLLTCEVGTTAVAVPSDSIEEILVPSAEQIKQAGTQQFLYWREQLVPIYRMSNLLSYGCTLPESSSRDALTAVPTPQGWALPVLVFQREQHSFAVEVDRLITEQELVIRPFGAAIGSPAYTYGCTILGDGSLVPVVDAATLVDLTLGINGAMPMRQAADAPPAPVARQVNTVLVVDDSATLRRMLALTLEKRGYRVLQARDGQEALTHLKQTASVQAVICDIEMPNMNGFEFLSQRRQTPSFAAIPVVMLTSRSNDKHRRLATQLGATAYFSKPYIEHELLGALKNLLEAVPAT</sequence>
<evidence type="ECO:0000259" key="11">
    <source>
        <dbReference type="PROSITE" id="PS50851"/>
    </source>
</evidence>
<gene>
    <name evidence="13" type="ORF">KME07_20845</name>
</gene>
<dbReference type="Pfam" id="PF02895">
    <property type="entry name" value="H-kinase_dim"/>
    <property type="match status" value="1"/>
</dbReference>
<dbReference type="InterPro" id="IPR051315">
    <property type="entry name" value="Bact_Chemotaxis_CheA"/>
</dbReference>